<dbReference type="Proteomes" id="UP000615446">
    <property type="component" value="Unassembled WGS sequence"/>
</dbReference>
<sequence length="111" mass="12805">MGDRITFKIEQVEVEIKKVEVMLEGVEGSRKKHLDDDCSDDNLINSSPLDSTCKELIEKICVWFREAIRIHGWMSERIKILLNVSKVDPFQEGKALVTKGQVDEWQTNTKN</sequence>
<gene>
    <name evidence="1" type="ORF">RCL2_001341900</name>
</gene>
<evidence type="ECO:0000313" key="1">
    <source>
        <dbReference type="EMBL" id="GES86363.1"/>
    </source>
</evidence>
<dbReference type="OrthoDB" id="2383881at2759"/>
<evidence type="ECO:0000313" key="2">
    <source>
        <dbReference type="Proteomes" id="UP000615446"/>
    </source>
</evidence>
<protein>
    <submittedName>
        <fullName evidence="1">Uncharacterized protein</fullName>
    </submittedName>
</protein>
<dbReference type="AlphaFoldDB" id="A0A8H3LD98"/>
<proteinExistence type="predicted"/>
<dbReference type="EMBL" id="BLAL01000160">
    <property type="protein sequence ID" value="GES86363.1"/>
    <property type="molecule type" value="Genomic_DNA"/>
</dbReference>
<name>A0A8H3LD98_9GLOM</name>
<reference evidence="1" key="1">
    <citation type="submission" date="2019-10" db="EMBL/GenBank/DDBJ databases">
        <title>Conservation and host-specific expression of non-tandemly repeated heterogenous ribosome RNA gene in arbuscular mycorrhizal fungi.</title>
        <authorList>
            <person name="Maeda T."/>
            <person name="Kobayashi Y."/>
            <person name="Nakagawa T."/>
            <person name="Ezawa T."/>
            <person name="Yamaguchi K."/>
            <person name="Bino T."/>
            <person name="Nishimoto Y."/>
            <person name="Shigenobu S."/>
            <person name="Kawaguchi M."/>
        </authorList>
    </citation>
    <scope>NUCLEOTIDE SEQUENCE</scope>
    <source>
        <strain evidence="1">HR1</strain>
    </source>
</reference>
<organism evidence="1 2">
    <name type="scientific">Rhizophagus clarus</name>
    <dbReference type="NCBI Taxonomy" id="94130"/>
    <lineage>
        <taxon>Eukaryota</taxon>
        <taxon>Fungi</taxon>
        <taxon>Fungi incertae sedis</taxon>
        <taxon>Mucoromycota</taxon>
        <taxon>Glomeromycotina</taxon>
        <taxon>Glomeromycetes</taxon>
        <taxon>Glomerales</taxon>
        <taxon>Glomeraceae</taxon>
        <taxon>Rhizophagus</taxon>
    </lineage>
</organism>
<accession>A0A8H3LD98</accession>
<comment type="caution">
    <text evidence="1">The sequence shown here is derived from an EMBL/GenBank/DDBJ whole genome shotgun (WGS) entry which is preliminary data.</text>
</comment>